<name>A0A160TQ09_9ZZZZ</name>
<sequence>MKQQVEAPVTTSQIDAPTIDAPVWHRPEITRVSLKETMYFSGSPIDGGTEGNITPV</sequence>
<protein>
    <submittedName>
        <fullName evidence="1">Uncharacterized protein</fullName>
    </submittedName>
</protein>
<accession>A0A160TQ09</accession>
<reference evidence="1" key="1">
    <citation type="submission" date="2015-10" db="EMBL/GenBank/DDBJ databases">
        <authorList>
            <person name="Gilbert D.G."/>
        </authorList>
    </citation>
    <scope>NUCLEOTIDE SEQUENCE</scope>
</reference>
<dbReference type="AlphaFoldDB" id="A0A160TQ09"/>
<dbReference type="EMBL" id="CZQE01000410">
    <property type="protein sequence ID" value="CUS46901.1"/>
    <property type="molecule type" value="Genomic_DNA"/>
</dbReference>
<organism evidence="1">
    <name type="scientific">hydrothermal vent metagenome</name>
    <dbReference type="NCBI Taxonomy" id="652676"/>
    <lineage>
        <taxon>unclassified sequences</taxon>
        <taxon>metagenomes</taxon>
        <taxon>ecological metagenomes</taxon>
    </lineage>
</organism>
<proteinExistence type="predicted"/>
<gene>
    <name evidence="1" type="ORF">MGWOODY_Smn617</name>
</gene>
<evidence type="ECO:0000313" key="1">
    <source>
        <dbReference type="EMBL" id="CUS46901.1"/>
    </source>
</evidence>